<evidence type="ECO:0000313" key="3">
    <source>
        <dbReference type="Proteomes" id="UP001195769"/>
    </source>
</evidence>
<sequence length="386" mass="40446">MFMMSLGHMPLRSYGIGEMQASYDRACRTTLPKFLPFPSLPHINVCSPRMSPPILHSASFVALSLVLSGYAQSPTYSATYLPSNAPYQSEQGQAGYNNCTSGYSQTSECQNAYVNTVQDWCIWGPPQPGPDSVIGNTEQIEVAWCMQSGYGTRLIPDGSITGAHVVVTPDYVQVTGVGNLTNINIPAGDSGGELDPHGADGNGNPIGGLVFSSAFGTLEEIHEWTNFVADDQFCFRACKPAVDAPTMCQHIYDVMGCEWNMPANYSPGVFEQCLGDSAEPMGVYGTSTFYQGEPVTPSAHPIPSSSSCTFYSTISNGQGVLTGGITSKASTATATGALKSGSSTGAPNSTGSSAALPTTPPAGCQRLAIVVSAIVIGFSMGVIVTF</sequence>
<evidence type="ECO:0008006" key="4">
    <source>
        <dbReference type="Google" id="ProtNLM"/>
    </source>
</evidence>
<organism evidence="2 3">
    <name type="scientific">Suillus fuscotomentosus</name>
    <dbReference type="NCBI Taxonomy" id="1912939"/>
    <lineage>
        <taxon>Eukaryota</taxon>
        <taxon>Fungi</taxon>
        <taxon>Dikarya</taxon>
        <taxon>Basidiomycota</taxon>
        <taxon>Agaricomycotina</taxon>
        <taxon>Agaricomycetes</taxon>
        <taxon>Agaricomycetidae</taxon>
        <taxon>Boletales</taxon>
        <taxon>Suillineae</taxon>
        <taxon>Suillaceae</taxon>
        <taxon>Suillus</taxon>
    </lineage>
</organism>
<comment type="caution">
    <text evidence="2">The sequence shown here is derived from an EMBL/GenBank/DDBJ whole genome shotgun (WGS) entry which is preliminary data.</text>
</comment>
<keyword evidence="3" id="KW-1185">Reference proteome</keyword>
<feature type="compositionally biased region" description="Low complexity" evidence="1">
    <location>
        <begin position="337"/>
        <end position="346"/>
    </location>
</feature>
<dbReference type="RefSeq" id="XP_041227671.1">
    <property type="nucleotide sequence ID" value="XM_041370779.1"/>
</dbReference>
<dbReference type="AlphaFoldDB" id="A0AAD4HMV6"/>
<evidence type="ECO:0000313" key="2">
    <source>
        <dbReference type="EMBL" id="KAG1902096.1"/>
    </source>
</evidence>
<protein>
    <recommendedName>
        <fullName evidence="4">Macrofage activating glycoprotein</fullName>
    </recommendedName>
</protein>
<feature type="region of interest" description="Disordered" evidence="1">
    <location>
        <begin position="337"/>
        <end position="357"/>
    </location>
</feature>
<proteinExistence type="predicted"/>
<name>A0AAD4HMV6_9AGAM</name>
<accession>A0AAD4HMV6</accession>
<evidence type="ECO:0000256" key="1">
    <source>
        <dbReference type="SAM" id="MobiDB-lite"/>
    </source>
</evidence>
<gene>
    <name evidence="2" type="ORF">F5891DRAFT_173090</name>
</gene>
<dbReference type="Proteomes" id="UP001195769">
    <property type="component" value="Unassembled WGS sequence"/>
</dbReference>
<feature type="compositionally biased region" description="Polar residues" evidence="1">
    <location>
        <begin position="347"/>
        <end position="356"/>
    </location>
</feature>
<reference evidence="2" key="1">
    <citation type="journal article" date="2020" name="New Phytol.">
        <title>Comparative genomics reveals dynamic genome evolution in host specialist ectomycorrhizal fungi.</title>
        <authorList>
            <person name="Lofgren L.A."/>
            <person name="Nguyen N.H."/>
            <person name="Vilgalys R."/>
            <person name="Ruytinx J."/>
            <person name="Liao H.L."/>
            <person name="Branco S."/>
            <person name="Kuo A."/>
            <person name="LaButti K."/>
            <person name="Lipzen A."/>
            <person name="Andreopoulos W."/>
            <person name="Pangilinan J."/>
            <person name="Riley R."/>
            <person name="Hundley H."/>
            <person name="Na H."/>
            <person name="Barry K."/>
            <person name="Grigoriev I.V."/>
            <person name="Stajich J.E."/>
            <person name="Kennedy P.G."/>
        </authorList>
    </citation>
    <scope>NUCLEOTIDE SEQUENCE</scope>
    <source>
        <strain evidence="2">FC203</strain>
    </source>
</reference>
<dbReference type="GeneID" id="64665077"/>
<dbReference type="EMBL" id="JABBWK010000018">
    <property type="protein sequence ID" value="KAG1902096.1"/>
    <property type="molecule type" value="Genomic_DNA"/>
</dbReference>